<evidence type="ECO:0000256" key="5">
    <source>
        <dbReference type="SAM" id="MobiDB-lite"/>
    </source>
</evidence>
<name>S8EKS0_FOMSC</name>
<evidence type="ECO:0000313" key="9">
    <source>
        <dbReference type="Proteomes" id="UP000015241"/>
    </source>
</evidence>
<dbReference type="GO" id="GO:0007015">
    <property type="term" value="P:actin filament organization"/>
    <property type="evidence" value="ECO:0007669"/>
    <property type="project" value="InterPro"/>
</dbReference>
<dbReference type="InterPro" id="IPR011026">
    <property type="entry name" value="WAS_C"/>
</dbReference>
<dbReference type="CDD" id="cd00132">
    <property type="entry name" value="CRIB"/>
    <property type="match status" value="1"/>
</dbReference>
<dbReference type="CDD" id="cd01205">
    <property type="entry name" value="EVH1_WASP-like"/>
    <property type="match status" value="1"/>
</dbReference>
<keyword evidence="2" id="KW-0963">Cytoplasm</keyword>
<dbReference type="SUPFAM" id="SSF47912">
    <property type="entry name" value="Wiscott-Aldrich syndrome protein, WASP, C-terminal domain"/>
    <property type="match status" value="1"/>
</dbReference>
<keyword evidence="9" id="KW-1185">Reference proteome</keyword>
<dbReference type="FunFam" id="2.30.29.30:FF:000281">
    <property type="entry name" value="Actin associated protein"/>
    <property type="match status" value="1"/>
</dbReference>
<dbReference type="PROSITE" id="PS50108">
    <property type="entry name" value="CRIB"/>
    <property type="match status" value="1"/>
</dbReference>
<dbReference type="SUPFAM" id="SSF50729">
    <property type="entry name" value="PH domain-like"/>
    <property type="match status" value="1"/>
</dbReference>
<dbReference type="AlphaFoldDB" id="S8EKS0"/>
<dbReference type="FunFam" id="3.90.810.10:FF:000010">
    <property type="entry name" value="Related to Neural Wiskott-Aldrich syndrome protein"/>
    <property type="match status" value="1"/>
</dbReference>
<gene>
    <name evidence="8" type="ORF">FOMPIDRAFT_1096116</name>
</gene>
<feature type="region of interest" description="Disordered" evidence="5">
    <location>
        <begin position="209"/>
        <end position="253"/>
    </location>
</feature>
<dbReference type="Gene3D" id="3.90.810.10">
    <property type="entry name" value="CRIB domain"/>
    <property type="match status" value="1"/>
</dbReference>
<dbReference type="eggNOG" id="KOG3671">
    <property type="taxonomic scope" value="Eukaryota"/>
</dbReference>
<organism evidence="8 9">
    <name type="scientific">Fomitopsis schrenkii</name>
    <name type="common">Brown rot fungus</name>
    <dbReference type="NCBI Taxonomy" id="2126942"/>
    <lineage>
        <taxon>Eukaryota</taxon>
        <taxon>Fungi</taxon>
        <taxon>Dikarya</taxon>
        <taxon>Basidiomycota</taxon>
        <taxon>Agaricomycotina</taxon>
        <taxon>Agaricomycetes</taxon>
        <taxon>Polyporales</taxon>
        <taxon>Fomitopsis</taxon>
    </lineage>
</organism>
<evidence type="ECO:0000256" key="2">
    <source>
        <dbReference type="ARBA" id="ARBA00022490"/>
    </source>
</evidence>
<protein>
    <recommendedName>
        <fullName evidence="10">WH1 domain-containing protein</fullName>
    </recommendedName>
</protein>
<evidence type="ECO:0000313" key="8">
    <source>
        <dbReference type="EMBL" id="EPT04783.1"/>
    </source>
</evidence>
<dbReference type="InParanoid" id="S8EKS0"/>
<proteinExistence type="predicted"/>
<dbReference type="Proteomes" id="UP000015241">
    <property type="component" value="Unassembled WGS sequence"/>
</dbReference>
<dbReference type="Gene3D" id="2.30.29.30">
    <property type="entry name" value="Pleckstrin-homology domain (PH domain)/Phosphotyrosine-binding domain (PTB)"/>
    <property type="match status" value="1"/>
</dbReference>
<dbReference type="InterPro" id="IPR000697">
    <property type="entry name" value="WH1/EVH1_dom"/>
</dbReference>
<feature type="non-terminal residue" evidence="8">
    <location>
        <position position="253"/>
    </location>
</feature>
<feature type="compositionally biased region" description="Pro residues" evidence="5">
    <location>
        <begin position="219"/>
        <end position="236"/>
    </location>
</feature>
<evidence type="ECO:0000259" key="6">
    <source>
        <dbReference type="PROSITE" id="PS50108"/>
    </source>
</evidence>
<dbReference type="Pfam" id="PF00568">
    <property type="entry name" value="WH1"/>
    <property type="match status" value="1"/>
</dbReference>
<dbReference type="InterPro" id="IPR000095">
    <property type="entry name" value="CRIB_dom"/>
</dbReference>
<evidence type="ECO:0000256" key="3">
    <source>
        <dbReference type="ARBA" id="ARBA00022553"/>
    </source>
</evidence>
<dbReference type="EMBL" id="KE504125">
    <property type="protein sequence ID" value="EPT04783.1"/>
    <property type="molecule type" value="Genomic_DNA"/>
</dbReference>
<feature type="domain" description="CRIB" evidence="6">
    <location>
        <begin position="153"/>
        <end position="168"/>
    </location>
</feature>
<dbReference type="InterPro" id="IPR011993">
    <property type="entry name" value="PH-like_dom_sf"/>
</dbReference>
<keyword evidence="3" id="KW-0597">Phosphoprotein</keyword>
<feature type="domain" description="WH1" evidence="7">
    <location>
        <begin position="19"/>
        <end position="130"/>
    </location>
</feature>
<dbReference type="SMART" id="SM00461">
    <property type="entry name" value="WH1"/>
    <property type="match status" value="1"/>
</dbReference>
<dbReference type="GO" id="GO:0008092">
    <property type="term" value="F:cytoskeletal protein binding"/>
    <property type="evidence" value="ECO:0007669"/>
    <property type="project" value="UniProtKB-ARBA"/>
</dbReference>
<dbReference type="Pfam" id="PF00786">
    <property type="entry name" value="PBD"/>
    <property type="match status" value="1"/>
</dbReference>
<sequence>MPAQSTLTSDEKSKVKAAIPPNANKIHTAALARIYYAYPQPNDWSYAGLQGALAFVTDKSRNALLMKMVDLAGTRGIIWEHELYEGFEYFQDRPFFQSFAGDECMIGVVFADEGEAKTFFKKVMTTKLGTEKAKSAKKKKKSAKGGKIDKSMISGPTAGSFKHVAHMGYDAEKGFTSNNIDPTWTNFLQQLEGQGIARELIERDMDFIKDFVRDAQNSPPAPPPAKKKAPPPPAPRAGPTSAPRAPTAPPTPP</sequence>
<evidence type="ECO:0000256" key="4">
    <source>
        <dbReference type="ARBA" id="ARBA00023212"/>
    </source>
</evidence>
<dbReference type="STRING" id="743788.S8EKS0"/>
<reference evidence="8 9" key="1">
    <citation type="journal article" date="2012" name="Science">
        <title>The Paleozoic origin of enzymatic lignin decomposition reconstructed from 31 fungal genomes.</title>
        <authorList>
            <person name="Floudas D."/>
            <person name="Binder M."/>
            <person name="Riley R."/>
            <person name="Barry K."/>
            <person name="Blanchette R.A."/>
            <person name="Henrissat B."/>
            <person name="Martinez A.T."/>
            <person name="Otillar R."/>
            <person name="Spatafora J.W."/>
            <person name="Yadav J.S."/>
            <person name="Aerts A."/>
            <person name="Benoit I."/>
            <person name="Boyd A."/>
            <person name="Carlson A."/>
            <person name="Copeland A."/>
            <person name="Coutinho P.M."/>
            <person name="de Vries R.P."/>
            <person name="Ferreira P."/>
            <person name="Findley K."/>
            <person name="Foster B."/>
            <person name="Gaskell J."/>
            <person name="Glotzer D."/>
            <person name="Gorecki P."/>
            <person name="Heitman J."/>
            <person name="Hesse C."/>
            <person name="Hori C."/>
            <person name="Igarashi K."/>
            <person name="Jurgens J.A."/>
            <person name="Kallen N."/>
            <person name="Kersten P."/>
            <person name="Kohler A."/>
            <person name="Kuees U."/>
            <person name="Kumar T.K.A."/>
            <person name="Kuo A."/>
            <person name="LaButti K."/>
            <person name="Larrondo L.F."/>
            <person name="Lindquist E."/>
            <person name="Ling A."/>
            <person name="Lombard V."/>
            <person name="Lucas S."/>
            <person name="Lundell T."/>
            <person name="Martin R."/>
            <person name="McLaughlin D.J."/>
            <person name="Morgenstern I."/>
            <person name="Morin E."/>
            <person name="Murat C."/>
            <person name="Nagy L.G."/>
            <person name="Nolan M."/>
            <person name="Ohm R.A."/>
            <person name="Patyshakuliyeva A."/>
            <person name="Rokas A."/>
            <person name="Ruiz-Duenas F.J."/>
            <person name="Sabat G."/>
            <person name="Salamov A."/>
            <person name="Samejima M."/>
            <person name="Schmutz J."/>
            <person name="Slot J.C."/>
            <person name="St John F."/>
            <person name="Stenlid J."/>
            <person name="Sun H."/>
            <person name="Sun S."/>
            <person name="Syed K."/>
            <person name="Tsang A."/>
            <person name="Wiebenga A."/>
            <person name="Young D."/>
            <person name="Pisabarro A."/>
            <person name="Eastwood D.C."/>
            <person name="Martin F."/>
            <person name="Cullen D."/>
            <person name="Grigoriev I.V."/>
            <person name="Hibbett D.S."/>
        </authorList>
    </citation>
    <scope>NUCLEOTIDE SEQUENCE</scope>
    <source>
        <strain evidence="9">FP-58527</strain>
    </source>
</reference>
<comment type="subcellular location">
    <subcellularLocation>
        <location evidence="1">Cytoplasm</location>
        <location evidence="1">Cytoskeleton</location>
    </subcellularLocation>
</comment>
<dbReference type="GO" id="GO:0030479">
    <property type="term" value="C:actin cortical patch"/>
    <property type="evidence" value="ECO:0007669"/>
    <property type="project" value="UniProtKB-ARBA"/>
</dbReference>
<dbReference type="HOGENOM" id="CLU_015385_2_0_1"/>
<dbReference type="InterPro" id="IPR036936">
    <property type="entry name" value="CRIB_dom_sf"/>
</dbReference>
<evidence type="ECO:0000256" key="1">
    <source>
        <dbReference type="ARBA" id="ARBA00004245"/>
    </source>
</evidence>
<dbReference type="GO" id="GO:0071933">
    <property type="term" value="F:Arp2/3 complex binding"/>
    <property type="evidence" value="ECO:0007669"/>
    <property type="project" value="UniProtKB-ARBA"/>
</dbReference>
<dbReference type="InterPro" id="IPR033927">
    <property type="entry name" value="WASPfam_EVH1"/>
</dbReference>
<evidence type="ECO:0008006" key="10">
    <source>
        <dbReference type="Google" id="ProtNLM"/>
    </source>
</evidence>
<evidence type="ECO:0000259" key="7">
    <source>
        <dbReference type="PROSITE" id="PS50229"/>
    </source>
</evidence>
<dbReference type="PROSITE" id="PS50229">
    <property type="entry name" value="WH1"/>
    <property type="match status" value="1"/>
</dbReference>
<accession>S8EKS0</accession>
<dbReference type="OrthoDB" id="8963340at2759"/>
<keyword evidence="4" id="KW-0206">Cytoskeleton</keyword>